<gene>
    <name evidence="3" type="ORF">IC614_06770</name>
</gene>
<reference evidence="3 4" key="1">
    <citation type="submission" date="2020-11" db="EMBL/GenBank/DDBJ databases">
        <title>Genome seq and assembly of Sphingosinicella sp.</title>
        <authorList>
            <person name="Chhetri G."/>
        </authorList>
    </citation>
    <scope>NUCLEOTIDE SEQUENCE [LARGE SCALE GENOMIC DNA]</scope>
    <source>
        <strain evidence="3 4">UDD2</strain>
    </source>
</reference>
<feature type="transmembrane region" description="Helical" evidence="1">
    <location>
        <begin position="12"/>
        <end position="33"/>
    </location>
</feature>
<organism evidence="3 4">
    <name type="scientific">Allosphingosinicella flava</name>
    <dbReference type="NCBI Taxonomy" id="2771430"/>
    <lineage>
        <taxon>Bacteria</taxon>
        <taxon>Pseudomonadati</taxon>
        <taxon>Pseudomonadota</taxon>
        <taxon>Alphaproteobacteria</taxon>
        <taxon>Sphingomonadales</taxon>
        <taxon>Sphingomonadaceae</taxon>
        <taxon>Allosphingosinicella</taxon>
    </lineage>
</organism>
<dbReference type="PANTHER" id="PTHR30590">
    <property type="entry name" value="INNER MEMBRANE PROTEIN"/>
    <property type="match status" value="1"/>
</dbReference>
<feature type="transmembrane region" description="Helical" evidence="1">
    <location>
        <begin position="340"/>
        <end position="359"/>
    </location>
</feature>
<evidence type="ECO:0000313" key="3">
    <source>
        <dbReference type="EMBL" id="QPQ54075.1"/>
    </source>
</evidence>
<evidence type="ECO:0000259" key="2">
    <source>
        <dbReference type="Pfam" id="PF04235"/>
    </source>
</evidence>
<name>A0A7T2GHN4_9SPHN</name>
<dbReference type="PANTHER" id="PTHR30590:SF2">
    <property type="entry name" value="INNER MEMBRANE PROTEIN"/>
    <property type="match status" value="1"/>
</dbReference>
<sequence>MEARLPLERIPTLDILRGIAVMGILAMNIPAFAMPEAAYTSPAAYGGSEGLDLFAWIASFILFDGKMRGFFGLLFGASMLLVIDRAEARGENGAAVHLRRMAWLLVIGLAHFYLFWWGDILSLYALAGTAAFLLHRLPAKWMIAAIVLLLGWQGVKMGMTSARFLAAESRAEAPGASADAVARWQRMDGSFRPPADRIAADLALHRSGYGTLVHDRVANRTWEPFTGFLFIGAETVAYMLIGMLGLRSGFLIGAWTAEAYRRVAFWGLALGGGGFMALAALDVASGFNTATVAAVQFSGTQVPRLLMIFGYAALFILLARKGGWLIGRIAAAGRMALSNYLGATLVLTPIFYGYGLGLYGHLDRAALYPIVFATWILMLLWSQPWLARHRYGPFEWLWRSLARGRAQPMRLSAQIA</sequence>
<keyword evidence="1" id="KW-0812">Transmembrane</keyword>
<feature type="transmembrane region" description="Helical" evidence="1">
    <location>
        <begin position="301"/>
        <end position="319"/>
    </location>
</feature>
<keyword evidence="1" id="KW-1133">Transmembrane helix</keyword>
<dbReference type="KEGG" id="sflv:IC614_06770"/>
<feature type="domain" description="DUF418" evidence="2">
    <location>
        <begin position="247"/>
        <end position="404"/>
    </location>
</feature>
<evidence type="ECO:0000313" key="4">
    <source>
        <dbReference type="Proteomes" id="UP000594873"/>
    </source>
</evidence>
<proteinExistence type="predicted"/>
<dbReference type="Proteomes" id="UP000594873">
    <property type="component" value="Chromosome"/>
</dbReference>
<dbReference type="InterPro" id="IPR007349">
    <property type="entry name" value="DUF418"/>
</dbReference>
<dbReference type="Pfam" id="PF04235">
    <property type="entry name" value="DUF418"/>
    <property type="match status" value="1"/>
</dbReference>
<evidence type="ECO:0000256" key="1">
    <source>
        <dbReference type="SAM" id="Phobius"/>
    </source>
</evidence>
<dbReference type="InterPro" id="IPR052529">
    <property type="entry name" value="Bact_Transport_Assoc"/>
</dbReference>
<protein>
    <submittedName>
        <fullName evidence="3">DUF418 domain-containing protein</fullName>
    </submittedName>
</protein>
<keyword evidence="1" id="KW-0472">Membrane</keyword>
<feature type="transmembrane region" description="Helical" evidence="1">
    <location>
        <begin position="365"/>
        <end position="381"/>
    </location>
</feature>
<dbReference type="EMBL" id="CP065592">
    <property type="protein sequence ID" value="QPQ54075.1"/>
    <property type="molecule type" value="Genomic_DNA"/>
</dbReference>
<feature type="transmembrane region" description="Helical" evidence="1">
    <location>
        <begin position="139"/>
        <end position="155"/>
    </location>
</feature>
<keyword evidence="4" id="KW-1185">Reference proteome</keyword>
<feature type="transmembrane region" description="Helical" evidence="1">
    <location>
        <begin position="263"/>
        <end position="281"/>
    </location>
</feature>
<feature type="transmembrane region" description="Helical" evidence="1">
    <location>
        <begin position="103"/>
        <end position="127"/>
    </location>
</feature>
<dbReference type="AlphaFoldDB" id="A0A7T2GHN4"/>
<dbReference type="RefSeq" id="WP_200970608.1">
    <property type="nucleotide sequence ID" value="NZ_CP065592.1"/>
</dbReference>
<accession>A0A7T2GHN4</accession>
<feature type="transmembrane region" description="Helical" evidence="1">
    <location>
        <begin position="53"/>
        <end position="82"/>
    </location>
</feature>